<dbReference type="Proteomes" id="UP000035352">
    <property type="component" value="Chromosome"/>
</dbReference>
<feature type="domain" description="Histidine kinase" evidence="19">
    <location>
        <begin position="216"/>
        <end position="432"/>
    </location>
</feature>
<evidence type="ECO:0000313" key="20">
    <source>
        <dbReference type="EMBL" id="AKJ28921.1"/>
    </source>
</evidence>
<keyword evidence="6" id="KW-1003">Cell membrane</keyword>
<evidence type="ECO:0000256" key="13">
    <source>
        <dbReference type="ARBA" id="ARBA00022840"/>
    </source>
</evidence>
<dbReference type="InterPro" id="IPR004358">
    <property type="entry name" value="Sig_transdc_His_kin-like_C"/>
</dbReference>
<evidence type="ECO:0000256" key="1">
    <source>
        <dbReference type="ARBA" id="ARBA00000085"/>
    </source>
</evidence>
<dbReference type="SUPFAM" id="SSF55785">
    <property type="entry name" value="PYP-like sensor domain (PAS domain)"/>
    <property type="match status" value="1"/>
</dbReference>
<keyword evidence="8" id="KW-0592">Phosphate transport</keyword>
<dbReference type="GO" id="GO:0004721">
    <property type="term" value="F:phosphoprotein phosphatase activity"/>
    <property type="evidence" value="ECO:0007669"/>
    <property type="project" value="TreeGrafter"/>
</dbReference>
<evidence type="ECO:0000256" key="4">
    <source>
        <dbReference type="ARBA" id="ARBA00019665"/>
    </source>
</evidence>
<comment type="function">
    <text evidence="17">Member of the two-component regulatory system PhoR/PhoB involved in the phosphate regulon genes expression. PhoR may function as a membrane-associated protein kinase that phosphorylates PhoB in response to environmental signals.</text>
</comment>
<dbReference type="AlphaFoldDB" id="A0A0G3BNJ3"/>
<keyword evidence="9" id="KW-0808">Transferase</keyword>
<dbReference type="Gene3D" id="3.30.450.20">
    <property type="entry name" value="PAS domain"/>
    <property type="match status" value="1"/>
</dbReference>
<keyword evidence="16 18" id="KW-0472">Membrane</keyword>
<evidence type="ECO:0000256" key="17">
    <source>
        <dbReference type="ARBA" id="ARBA00025207"/>
    </source>
</evidence>
<evidence type="ECO:0000256" key="15">
    <source>
        <dbReference type="ARBA" id="ARBA00023012"/>
    </source>
</evidence>
<evidence type="ECO:0000256" key="6">
    <source>
        <dbReference type="ARBA" id="ARBA00022475"/>
    </source>
</evidence>
<dbReference type="Gene3D" id="1.10.287.130">
    <property type="match status" value="1"/>
</dbReference>
<evidence type="ECO:0000256" key="14">
    <source>
        <dbReference type="ARBA" id="ARBA00022989"/>
    </source>
</evidence>
<evidence type="ECO:0000256" key="2">
    <source>
        <dbReference type="ARBA" id="ARBA00004236"/>
    </source>
</evidence>
<dbReference type="InterPro" id="IPR036890">
    <property type="entry name" value="HATPase_C_sf"/>
</dbReference>
<dbReference type="InterPro" id="IPR000014">
    <property type="entry name" value="PAS"/>
</dbReference>
<dbReference type="STRING" id="413882.AAW51_2230"/>
<reference evidence="20 21" key="1">
    <citation type="submission" date="2015-05" db="EMBL/GenBank/DDBJ databases">
        <authorList>
            <person name="Tang B."/>
            <person name="Yu Y."/>
        </authorList>
    </citation>
    <scope>NUCLEOTIDE SEQUENCE [LARGE SCALE GENOMIC DNA]</scope>
    <source>
        <strain evidence="20 21">DSM 7029</strain>
    </source>
</reference>
<dbReference type="PANTHER" id="PTHR45453">
    <property type="entry name" value="PHOSPHATE REGULON SENSOR PROTEIN PHOR"/>
    <property type="match status" value="1"/>
</dbReference>
<dbReference type="InterPro" id="IPR036097">
    <property type="entry name" value="HisK_dim/P_sf"/>
</dbReference>
<dbReference type="PANTHER" id="PTHR45453:SF1">
    <property type="entry name" value="PHOSPHATE REGULON SENSOR PROTEIN PHOR"/>
    <property type="match status" value="1"/>
</dbReference>
<dbReference type="GO" id="GO:0016036">
    <property type="term" value="P:cellular response to phosphate starvation"/>
    <property type="evidence" value="ECO:0007669"/>
    <property type="project" value="TreeGrafter"/>
</dbReference>
<dbReference type="Pfam" id="PF02518">
    <property type="entry name" value="HATPase_c"/>
    <property type="match status" value="1"/>
</dbReference>
<evidence type="ECO:0000256" key="8">
    <source>
        <dbReference type="ARBA" id="ARBA00022592"/>
    </source>
</evidence>
<evidence type="ECO:0000313" key="21">
    <source>
        <dbReference type="Proteomes" id="UP000035352"/>
    </source>
</evidence>
<dbReference type="FunFam" id="3.30.565.10:FF:000032">
    <property type="entry name" value="Phosphate regulon sensor histidine kinase PhoR"/>
    <property type="match status" value="1"/>
</dbReference>
<feature type="transmembrane region" description="Helical" evidence="18">
    <location>
        <begin position="34"/>
        <end position="53"/>
    </location>
</feature>
<dbReference type="InterPro" id="IPR005467">
    <property type="entry name" value="His_kinase_dom"/>
</dbReference>
<keyword evidence="15" id="KW-0902">Two-component regulatory system</keyword>
<dbReference type="GO" id="GO:0005886">
    <property type="term" value="C:plasma membrane"/>
    <property type="evidence" value="ECO:0007669"/>
    <property type="project" value="UniProtKB-SubCell"/>
</dbReference>
<dbReference type="PRINTS" id="PR00344">
    <property type="entry name" value="BCTRLSENSOR"/>
</dbReference>
<keyword evidence="12 20" id="KW-0418">Kinase</keyword>
<dbReference type="EC" id="2.7.13.3" evidence="3"/>
<dbReference type="CDD" id="cd00082">
    <property type="entry name" value="HisKA"/>
    <property type="match status" value="1"/>
</dbReference>
<dbReference type="InterPro" id="IPR050351">
    <property type="entry name" value="BphY/WalK/GraS-like"/>
</dbReference>
<dbReference type="PATRIC" id="fig|413882.6.peg.2337"/>
<evidence type="ECO:0000256" key="12">
    <source>
        <dbReference type="ARBA" id="ARBA00022777"/>
    </source>
</evidence>
<proteinExistence type="predicted"/>
<dbReference type="GO" id="GO:0005524">
    <property type="term" value="F:ATP binding"/>
    <property type="evidence" value="ECO:0007669"/>
    <property type="project" value="UniProtKB-KW"/>
</dbReference>
<gene>
    <name evidence="20" type="primary">phoR</name>
    <name evidence="20" type="ORF">AAW51_2230</name>
</gene>
<evidence type="ECO:0000256" key="3">
    <source>
        <dbReference type="ARBA" id="ARBA00012438"/>
    </source>
</evidence>
<keyword evidence="11" id="KW-0547">Nucleotide-binding</keyword>
<dbReference type="GO" id="GO:0000155">
    <property type="term" value="F:phosphorelay sensor kinase activity"/>
    <property type="evidence" value="ECO:0007669"/>
    <property type="project" value="InterPro"/>
</dbReference>
<keyword evidence="13" id="KW-0067">ATP-binding</keyword>
<dbReference type="SMART" id="SM00387">
    <property type="entry name" value="HATPase_c"/>
    <property type="match status" value="1"/>
</dbReference>
<dbReference type="InterPro" id="IPR014310">
    <property type="entry name" value="Sig_transdc_His_kinase_PhoR"/>
</dbReference>
<dbReference type="Pfam" id="PF13188">
    <property type="entry name" value="PAS_8"/>
    <property type="match status" value="1"/>
</dbReference>
<dbReference type="InterPro" id="IPR035965">
    <property type="entry name" value="PAS-like_dom_sf"/>
</dbReference>
<dbReference type="PROSITE" id="PS50109">
    <property type="entry name" value="HIS_KIN"/>
    <property type="match status" value="1"/>
</dbReference>
<dbReference type="NCBIfam" id="TIGR02966">
    <property type="entry name" value="phoR_proteo"/>
    <property type="match status" value="1"/>
</dbReference>
<evidence type="ECO:0000256" key="5">
    <source>
        <dbReference type="ARBA" id="ARBA00022448"/>
    </source>
</evidence>
<dbReference type="Pfam" id="PF00512">
    <property type="entry name" value="HisKA"/>
    <property type="match status" value="1"/>
</dbReference>
<dbReference type="FunFam" id="1.10.287.130:FF:000001">
    <property type="entry name" value="Two-component sensor histidine kinase"/>
    <property type="match status" value="1"/>
</dbReference>
<dbReference type="GO" id="GO:0006817">
    <property type="term" value="P:phosphate ion transport"/>
    <property type="evidence" value="ECO:0007669"/>
    <property type="project" value="UniProtKB-KW"/>
</dbReference>
<evidence type="ECO:0000256" key="7">
    <source>
        <dbReference type="ARBA" id="ARBA00022553"/>
    </source>
</evidence>
<dbReference type="KEGG" id="pbh:AAW51_2230"/>
<keyword evidence="7" id="KW-0597">Phosphoprotein</keyword>
<dbReference type="OrthoDB" id="9813151at2"/>
<comment type="subcellular location">
    <subcellularLocation>
        <location evidence="2">Cell membrane</location>
    </subcellularLocation>
</comment>
<comment type="catalytic activity">
    <reaction evidence="1">
        <text>ATP + protein L-histidine = ADP + protein N-phospho-L-histidine.</text>
        <dbReference type="EC" id="2.7.13.3"/>
    </reaction>
</comment>
<evidence type="ECO:0000259" key="19">
    <source>
        <dbReference type="PROSITE" id="PS50109"/>
    </source>
</evidence>
<dbReference type="InterPro" id="IPR003594">
    <property type="entry name" value="HATPase_dom"/>
</dbReference>
<evidence type="ECO:0000256" key="18">
    <source>
        <dbReference type="SAM" id="Phobius"/>
    </source>
</evidence>
<evidence type="ECO:0000256" key="11">
    <source>
        <dbReference type="ARBA" id="ARBA00022741"/>
    </source>
</evidence>
<keyword evidence="5" id="KW-0813">Transport</keyword>
<protein>
    <recommendedName>
        <fullName evidence="4">Phosphate regulon sensor protein PhoR</fullName>
        <ecNumber evidence="3">2.7.13.3</ecNumber>
    </recommendedName>
</protein>
<evidence type="ECO:0000256" key="10">
    <source>
        <dbReference type="ARBA" id="ARBA00022692"/>
    </source>
</evidence>
<name>A0A0G3BNJ3_9BURK</name>
<dbReference type="EMBL" id="CP011371">
    <property type="protein sequence ID" value="AKJ28921.1"/>
    <property type="molecule type" value="Genomic_DNA"/>
</dbReference>
<evidence type="ECO:0000256" key="16">
    <source>
        <dbReference type="ARBA" id="ARBA00023136"/>
    </source>
</evidence>
<dbReference type="Gene3D" id="3.30.565.10">
    <property type="entry name" value="Histidine kinase-like ATPase, C-terminal domain"/>
    <property type="match status" value="1"/>
</dbReference>
<keyword evidence="21" id="KW-1185">Reference proteome</keyword>
<dbReference type="SMART" id="SM00091">
    <property type="entry name" value="PAS"/>
    <property type="match status" value="1"/>
</dbReference>
<dbReference type="InterPro" id="IPR003661">
    <property type="entry name" value="HisK_dim/P_dom"/>
</dbReference>
<dbReference type="SUPFAM" id="SSF55874">
    <property type="entry name" value="ATPase domain of HSP90 chaperone/DNA topoisomerase II/histidine kinase"/>
    <property type="match status" value="1"/>
</dbReference>
<dbReference type="SUPFAM" id="SSF47384">
    <property type="entry name" value="Homodimeric domain of signal transducing histidine kinase"/>
    <property type="match status" value="1"/>
</dbReference>
<keyword evidence="10 18" id="KW-0812">Transmembrane</keyword>
<dbReference type="SMART" id="SM00388">
    <property type="entry name" value="HisKA"/>
    <property type="match status" value="1"/>
</dbReference>
<keyword evidence="14 18" id="KW-1133">Transmembrane helix</keyword>
<sequence length="452" mass="49716">MSWLLLRLLLSLGAVSLGGWLGHLVGLTMQSPVFGSVLGGALGACSVVLLDVLRGHRLLAWLRGSQNGPAPRDTGFWGELGYRVERAIRTREMTVVQEKARLAQFLSGIEASPNGVMLLDANEQIEWCNRLAAEHFGLDPQRDLSQRLTNLVRAPAFVAYLRERDFTQPVVFPSPGGRTMLSVLIRPYGGGMKLVLSQDITERERTETMRRDFVANVSHEMRTPLTVLSGFIETLTNLPLTEVERKRVLTLMEQQTTRMQGLVSDLLTLAQLEGSPRPRADRWIDVDKLMRHVEGDAKTLSQGRHQLSFTIDAPAQLAGAETELLSALTNLVTNAIRYTPDGGSVHVHWLTSSNGSGEFCVRDSGIGIEKEHIPRLTERFYRVDGSRSRETGGTGLGLSIVKHVIQRHGGELDVESEPGKGSQFRLIFPSLRVRPAQAEPAPAPSVADVGSQ</sequence>
<organism evidence="20 21">
    <name type="scientific">Caldimonas brevitalea</name>
    <dbReference type="NCBI Taxonomy" id="413882"/>
    <lineage>
        <taxon>Bacteria</taxon>
        <taxon>Pseudomonadati</taxon>
        <taxon>Pseudomonadota</taxon>
        <taxon>Betaproteobacteria</taxon>
        <taxon>Burkholderiales</taxon>
        <taxon>Sphaerotilaceae</taxon>
        <taxon>Caldimonas</taxon>
    </lineage>
</organism>
<accession>A0A0G3BNJ3</accession>
<evidence type="ECO:0000256" key="9">
    <source>
        <dbReference type="ARBA" id="ARBA00022679"/>
    </source>
</evidence>
<dbReference type="RefSeq" id="WP_047194682.1">
    <property type="nucleotide sequence ID" value="NZ_CP011371.1"/>
</dbReference>